<reference evidence="1 2" key="1">
    <citation type="submission" date="2019-01" db="EMBL/GenBank/DDBJ databases">
        <authorList>
            <consortium name="Pathogen Informatics"/>
        </authorList>
    </citation>
    <scope>NUCLEOTIDE SEQUENCE [LARGE SCALE GENOMIC DNA]</scope>
    <source>
        <strain evidence="1 2">NCTC10166</strain>
    </source>
</reference>
<organism evidence="1 2">
    <name type="scientific">Mesomycoplasma neurolyticum</name>
    <dbReference type="NCBI Taxonomy" id="2120"/>
    <lineage>
        <taxon>Bacteria</taxon>
        <taxon>Bacillati</taxon>
        <taxon>Mycoplasmatota</taxon>
        <taxon>Mycoplasmoidales</taxon>
        <taxon>Metamycoplasmataceae</taxon>
        <taxon>Mesomycoplasma</taxon>
    </lineage>
</organism>
<dbReference type="OrthoDB" id="403426at2"/>
<gene>
    <name evidence="1" type="ORF">NCTC10166_00408</name>
</gene>
<sequence length="1078" mass="123689">MNKKNNILKQKRKMAFLILGSVTAIAIIATAIAVPLSKGKKTKITNEDKKTEKEPTQKDIKLKTLQIVEKENKEIEIKATFENVDDNTEAKIELKDEENQVYSSSEKITIQNNQLLIDTNFLTFGKKYTITSIKILDSKNTNNDLNLDLSKISIEEKIVDKTAPIKNNQIILDNNELIKNDKTEITFSFVTTQENVQSKKIDIKKTIDKNSTIDIPTIDEIKNHENTLGFIWKLKSFSMNNKTYNVNEKENKPLDLSKITLGDITQESTQDSSSSQKAKISIDLAFENGITIEQMKKNKFTLQYVNETNSKDISKNEQQPEITEKNGKQQLKFEISFKQSNRKYKLDKLIINDFAEFSKENEFKTKESKTEITTLSLNATDVDEIAFSAEINSEDAPFTLGQKYVVIYKDVETNTEKTSDAVTLEQVQNPLEDDNKQNKKAILKGKISNLKENKEYEIVGIKAVEKNTTNNTEEPHYSDFIANNNYASKNFDFNDSVTDKKAKTLDSSKTQIRKIRSIDTNGTEGEFFEKTSPFKMEVEFENIFKKWKNHTIVLKYKSSFNDDDGSVLFAANITDETQKGKINFEKVQDSEFKGNRIYKFEKIYLVETPGALNTTSLTKTDNEGNLPIEEKNKNTFKTNATNGKNSLRISNVVGDETTVKDITRFTIKIYLEDTDDIIKAETPIKWKYHNSKTGKDTNFIHNDNFNNDIKIKVSDDGKKYIDVSSGQNDFNKNNTLKGLQITNFSEHDKIAQNLWMNNDANTKVLNINKNYENLDDQFEFGNQIKFKTIDYKWNQSIENNKVNAEIEFELLFNDTNKHLKETTTFGNSLIFKAEMTQSEAGYKTQKGKIVATNVFKIKDNKLKIKFNDLVSNRQYSNLKLYVMWDPVDTNKKNLVESLRKFKNGTELKSVLNITTLQQISPLITEPRETTVELVSKQTKDNNGKKMLEIKYKINSLDEVLTDDQRIKLKLTSKNEQNKFSTSQEKTVQKEGDDYIVTFEFEIADNSDDFTKGIENKNDKISKNIDYSVELTVANAVDRPFDKNIKVKGINQERNKTLINNDSEHTDSSIKTINSSDMN</sequence>
<keyword evidence="2" id="KW-1185">Reference proteome</keyword>
<dbReference type="EMBL" id="LR214951">
    <property type="protein sequence ID" value="VEU59435.1"/>
    <property type="molecule type" value="Genomic_DNA"/>
</dbReference>
<dbReference type="KEGG" id="mnu:NCTC10166_00408"/>
<dbReference type="RefSeq" id="WP_129719824.1">
    <property type="nucleotide sequence ID" value="NZ_LR214951.1"/>
</dbReference>
<dbReference type="AlphaFoldDB" id="A0A449A5B2"/>
<dbReference type="Proteomes" id="UP000289440">
    <property type="component" value="Chromosome"/>
</dbReference>
<evidence type="ECO:0000313" key="1">
    <source>
        <dbReference type="EMBL" id="VEU59435.1"/>
    </source>
</evidence>
<name>A0A449A5B2_9BACT</name>
<accession>A0A449A5B2</accession>
<proteinExistence type="predicted"/>
<evidence type="ECO:0000313" key="2">
    <source>
        <dbReference type="Proteomes" id="UP000289440"/>
    </source>
</evidence>
<protein>
    <submittedName>
        <fullName evidence="1">Uncharacterized protein</fullName>
    </submittedName>
</protein>